<accession>A0A518B0J0</accession>
<keyword evidence="2" id="KW-1185">Reference proteome</keyword>
<proteinExistence type="predicted"/>
<gene>
    <name evidence="1" type="ORF">Pan216_13150</name>
</gene>
<evidence type="ECO:0000313" key="2">
    <source>
        <dbReference type="Proteomes" id="UP000317093"/>
    </source>
</evidence>
<organism evidence="1 2">
    <name type="scientific">Kolteria novifilia</name>
    <dbReference type="NCBI Taxonomy" id="2527975"/>
    <lineage>
        <taxon>Bacteria</taxon>
        <taxon>Pseudomonadati</taxon>
        <taxon>Planctomycetota</taxon>
        <taxon>Planctomycetia</taxon>
        <taxon>Kolteriales</taxon>
        <taxon>Kolteriaceae</taxon>
        <taxon>Kolteria</taxon>
    </lineage>
</organism>
<dbReference type="EMBL" id="CP036279">
    <property type="protein sequence ID" value="QDU60474.1"/>
    <property type="molecule type" value="Genomic_DNA"/>
</dbReference>
<dbReference type="RefSeq" id="WP_145256363.1">
    <property type="nucleotide sequence ID" value="NZ_CP036279.1"/>
</dbReference>
<protein>
    <submittedName>
        <fullName evidence="1">Uncharacterized protein</fullName>
    </submittedName>
</protein>
<evidence type="ECO:0000313" key="1">
    <source>
        <dbReference type="EMBL" id="QDU60474.1"/>
    </source>
</evidence>
<dbReference type="SUPFAM" id="SSF69318">
    <property type="entry name" value="Integrin alpha N-terminal domain"/>
    <property type="match status" value="1"/>
</dbReference>
<dbReference type="Proteomes" id="UP000317093">
    <property type="component" value="Chromosome"/>
</dbReference>
<name>A0A518B0J0_9BACT</name>
<sequence>MILPFCILPAIEKVRRWTNRSKRDLLLEALEDRWTPAVTGQLQSVALADVTAAQADQEAEFTVSVRYTSDAAPIDGDTIDDADIAVRSLSGVDISGATISVGQPDNSDPQSVVATYTVDLDGTQGAGAWQQFQGEFAIDLNGGTVQDNDGVSNGEQIAIDSFRVDTEAPGIVGVQTFVDLAGNVHFLVDYDEPATIAGAPESVFVVRDAQGEDIPFTFHAASETADVISVPDVASSPASNAFHLYLLNGSLLQDGVGNPTSVPDPAELATVESPRVGTEQVVAVVDGRLEDINATRGVENQFQQSVLYYSPAGFVEGGVDRPEAAILVTPDGTKVAAGGASPEILSPNLARVVYSFPFGDTDTWADQLQGVYTLRIDGGFVQDRAGAIMRPQELGQFAVDTVAPTLRAEAFYEPVVGQLSFHVHADGDPELDLNVLGNFSLGELPFSTEPLEGGGVRITLNDPLLPTTDTTVPLRYTPGDDGLADRLGNPVTNEADSTLATFSFLANQPAIYLDAPIDALTNDDPFSVTIHLESGDQTPIDVDSITESDLVARRVDDGTLVDAGITVAKPSDDAASITVAFNIAPSIAGMADGDYEIVLVQDAFTIGGETSFPIAEMVLGQFTLDRTAPVVEDMEVFYDANQGRVVADVTFSKDVVDVVGEQFILESTTTDGGQGGGDLGLPPMLATIEALGERDDPDLNGIPGSRRVRVMWIVEQTDEDQPFDVRFTPPEEGVTIRDNAGNVLLGEEEIRPVVVPAVSEADTTPPRVVAFEGTSPEQVPFTPDGQSPRLIEFRISFDEPINPDSIGVEDFAPTPPEAIVFSVDPLANTSGSYEFIILVDVDAVGSGDAVALVPSFSQDIVDFYGNSAVFPPEPAVVIVGADTDAPKLTRFDAALFDGTEFGVPGDLVLATISFNRDVVNFDADDLSVTIDGVAYSHPFLPVEVSPADGDSAVGDNAFLVVIFLESDLQGELSIAFDIDNNVASTLVPPAALDLDAGVSSSVSLTLEAPLPELPITAEIVDAPEVIDASMSDSTTFAFSVRYSAAAGLNATEIDGTELELIGPDGQSVGGTITNSSTDGGPTEIEMAYDFTLPSGESFSGLEQGLYQLRLKAGSVADLEGTLNDSALLHRIYLDVVPPSIEAYPIYDAANSTVTLHILTHAEQSLDLVTLQEEVGLFQILVNGNDVTASAAVNQTPTGLTLSGIAVPALSRLELRASSALASLEDLAGNPTSISESTTLAVFDSGSPELLEPLAFVLDDPTNANRLPDVITNSSAYELHLGVAEPPGALFDPGDFEIRDAQGNVVANAFDVMDSASVNGFTTKRVQLPTDTLSDGEYDVVLLEGSATSGDGLVLFPETDQVLRHFRVDRTAPQAVDVQTFYDAPNDEVIVDVYFNEEVDGLYADDLQVTRSDGSSDVAEVELAEAFAALDSDGSGKRGAKRWTYKFRADRADLDQDVTYTVVYDALFALSHVNDTAGTDLDGSSSPSSEITVAAIEADVAPPTIESFGPILPRQSVDSGLALINFSVPVSGVEVDDFSIGGTDAVRVFSVVPFNAKGDSPSSTASAGYLVRLAADSSYGGETFELIFNDVDGDIVDERDIALVVAEATTVVTLIPEDMPPEILLLTANLESNVENGTTEEYVSIGVAFSEPVTFDTSDLTIYFDGVVVPVGIDPSIEQAMSAGLIDNVYQVTVPLPSSVSRPNRVEVAFEAAGITDVDNQPLPESKTIALHLAGPTIVRESAISFARTSFDETTRELTFTIPAEGSGLTINSGAFEIRMPDGQLLPPESFSAVFAEGDAGQIGDAEIIVRTTVPIGIRGPVTLTLSNLLAITNPMGLTLSGVLPETEMGMHFVDTIIGEAPTLESIDTTFSATGATTGQISATFTFSEQVVGFDLNDFTVAFPADVNVSNVNLSPVAGSSSTFTYTADVTLPAESELVLPIFLAGDLEVTDGEGNVFVPTPEDVGFFAINNRTPVLEFFGPSTSEQTGPIVTAIMVFDQPVEGLEGRIEFFVPSDDRVSVVGVDAANPIAFRVGQAYLVTLDLANVPVAQRESFSLRFEPNDGAITSDPGIALPNGFTQETTIRVAPNAAARLTAVVATIGEREIEDEPQAIQSFAFVPVASTTAEETESVARFIVEFNTLVSFPSTNAMIEVVVDGTTVAIPAGDVEITTASGTPTASGVFASTWVVDVLLPEGFSDGDSVNLAFSGSFMTADGVTVAGLPDPTRLVSGNPTLAGPVSAELVDVEGYGDLEAVYVVEFDRPVLVGSGAFGVRFGDTGAILPATAELDPVIADGTRWRIRRSTAGQPDGPVTLVLTNPTLIADIGDNAQTLTGVSPNLELASLMLNVGSAPQLTQSSSTYDPATGELSFTALFNEEVEITDPAAFSLVVHNSSDVELQSSTPNAGDFTPSIGTASNEVTITWTVPGNLRDATNYVALQLDDVTAVVATDSQTPIGEPGDPAIVLGQRTLIAAPTFDTATSSFDPATQTVSFDVTFDTDVTILDANVFTIRVRSAGGAAEDLTNVNLTPGVGNGSQTWTVSGTVSNTPNGQSLFGQTANLLIADASGITAAAVPLDPTNLVNPVASQTLAQAPTITNTSSTYDPVTGEITYTVVFDTAVVITDAAALAIEVVGADGTTVVNDDPLNDADYGTPIGNLSTTWTITKTLTPADLAAAQAAATAGSPFQGRLNLEQADQVIADVANGAGIPISATTGNPIATKSLDGAPTIDLVESDFSASPEPATVSFTVTFNEPVELPAAAVVIRGPDGNPLDGLSVTNTNQPQTQRATVWTISATVPAGEEGDVDLVLVDPSLVVNASSLALDHAMGDLGTQSVDTVAPVIEEINPVQVSGEEARFTIIFSEAVSGFGEDDFTVEFDGTPVDATSISVLEAAGSTNQTWTVVVDLVQGAAGTLNLSIVETSAEATIVDQVSNPYSYGGTFPVGESIAINDETPPELVASQGVFVHDPATGTGTVTYTLNFSKVVTGLTPDMFQVELPDGSIVANATVLPVGDVGGAEPASGTWELTVPIPTGQEGPVVAELLQSEADGIVDLNGIAFVAPTSDITLQTVNVDTANNNPVSANVALADPQVTNQSSVTFWVTFAQQMEFGQYPPTVGDFALTLMVDGQSVPVAGAAIQQVAVDPNNPLLVSVVVDVDGVPEGRLGLIPSPTTELRDVQGNRWTTIGQSLDYVIDHVAPAVTSITRAPHPVTGVPVPSETARTQLEFIVSFDQAVFGHEVDPNTGDLAEVPLAPTDFGLTGSAAAHANSRIESVSRIAGTDQYRVLVHAGGDGTLGLEVVGDIFDAAGNAFEGSVGSVAIYEIDTVAPAVLIAPEPSIAATNADELTFHVTFTQPVVNVDANDFALNLVGDISAASIEVFADPVGTAGVNWIVTVSGIAAADGTGAADGILEVVPSIANDIVNELDVALDINSPPSQTTTIVVDQVAPLYSVTRMDPSGELTDESRLTFAVRFTKPLSSTLTLSDFDVREDLLGVFADGIVEEVVGVPDVPGGEVLTYHVTVQALDQGVVELLVSDELADRFGNELGGLTANQVFIVNRTAPVVSIEPLGPELISPALTPTPGTVIFQLNFDQEIGDIIPEDFASNFLLDANGVGGTIGQATRISATQWILAVDNVTGNGRLGLAINLMAATPIVDLAGNRLAFQPAASGEFTVDSAAPELESLFSIYPFDNPSNSSLAVFTAVFDEPVEGVDRSSFELVLESLLGSSQPLSGQLLSVVQLPADADFELDDLGLDLPFDQDDLDFDLAALSVDGHAYLIVVGGIAGNGELSVRIDPNAVIHDEAGNPLDAAQAQPSTPIVVDNQLVDLVGVPFVNGQQMGDLPTNAGTVVVQLSTERQPLENVDLDDFVILSNGVTYDEAVLSGAGQNYSLTITGLEGKGSVTIVLAGDADIATPSGNGVILTNELGFSQVGFEVDTIAPTVTILPDGPALTNANIITFTVAFQELGLPADVEVLTAEALQVLTTGSLRGSVLSVTPIGAGLFNVQVSAGDNQVGEMRLQILPNAVRDAVGNVAVPGSPSNPVEVDTTGLVASFAVGIQTPSLTNAATIAFEVTFNDSVGQVLNVDANDFLLFGDGAEGADIAEVTVSGPNSYTIVVMIPEGAIGAVQITMNGDNNIQDVAGNELQPTTPSPAVRVDRRPLVIQNVIPTGILTENSAYADIAFEVRFDRQVVDVTAASFTITGGGSEILGVSTPDGGRTFEVDIRVFQSGEFGIEVSSDVVDAFGNRATSAPLNSELVEIALPTPPPTPVSPPPVVPPVVPPVSPPVNPPTVVTQEGVGLLQRGVGKLTTAFQSPPDDFSTSPVALIEFRPIDAGITEVAEFDEIVFADFTGDGKTNAAGTFINADGIMVWIVNTSDVTAFNATQNRAAALFGIAGDKPMAEDIDGNGIAQFIVYRGAYASFSFDLNENAAWDGMETDTSVTYGLTIDQARDLGQARPDTPVVGRFMPGVAYAQIGVMRLVGDMNRFIVNASDVRDFSWDAYYRRDEAIWDFFNEGGGTALPVVGDFNGDGVDEAGVHHEVTNQFVLNRDATSINRLRLSVDAPSGEVLAAVAGHWVDESVAEAAVLPSNVGLLDSLFAEDEDLL</sequence>
<dbReference type="InterPro" id="IPR028994">
    <property type="entry name" value="Integrin_alpha_N"/>
</dbReference>
<reference evidence="1 2" key="1">
    <citation type="submission" date="2019-02" db="EMBL/GenBank/DDBJ databases">
        <title>Deep-cultivation of Planctomycetes and their phenomic and genomic characterization uncovers novel biology.</title>
        <authorList>
            <person name="Wiegand S."/>
            <person name="Jogler M."/>
            <person name="Boedeker C."/>
            <person name="Pinto D."/>
            <person name="Vollmers J."/>
            <person name="Rivas-Marin E."/>
            <person name="Kohn T."/>
            <person name="Peeters S.H."/>
            <person name="Heuer A."/>
            <person name="Rast P."/>
            <person name="Oberbeckmann S."/>
            <person name="Bunk B."/>
            <person name="Jeske O."/>
            <person name="Meyerdierks A."/>
            <person name="Storesund J.E."/>
            <person name="Kallscheuer N."/>
            <person name="Luecker S."/>
            <person name="Lage O.M."/>
            <person name="Pohl T."/>
            <person name="Merkel B.J."/>
            <person name="Hornburger P."/>
            <person name="Mueller R.-W."/>
            <person name="Bruemmer F."/>
            <person name="Labrenz M."/>
            <person name="Spormann A.M."/>
            <person name="Op den Camp H."/>
            <person name="Overmann J."/>
            <person name="Amann R."/>
            <person name="Jetten M.S.M."/>
            <person name="Mascher T."/>
            <person name="Medema M.H."/>
            <person name="Devos D.P."/>
            <person name="Kaster A.-K."/>
            <person name="Ovreas L."/>
            <person name="Rohde M."/>
            <person name="Galperin M.Y."/>
            <person name="Jogler C."/>
        </authorList>
    </citation>
    <scope>NUCLEOTIDE SEQUENCE [LARGE SCALE GENOMIC DNA]</scope>
    <source>
        <strain evidence="1 2">Pan216</strain>
    </source>
</reference>
<dbReference type="KEGG" id="knv:Pan216_13150"/>
<dbReference type="OrthoDB" id="254354at2"/>